<dbReference type="GO" id="GO:0008168">
    <property type="term" value="F:methyltransferase activity"/>
    <property type="evidence" value="ECO:0007669"/>
    <property type="project" value="UniProtKB-KW"/>
</dbReference>
<dbReference type="SMART" id="SM00317">
    <property type="entry name" value="SET"/>
    <property type="match status" value="1"/>
</dbReference>
<accession>A0A0R3TVG2</accession>
<keyword evidence="1" id="KW-0489">Methyltransferase</keyword>
<evidence type="ECO:0000256" key="2">
    <source>
        <dbReference type="ARBA" id="ARBA00022679"/>
    </source>
</evidence>
<dbReference type="Gene3D" id="2.170.270.10">
    <property type="entry name" value="SET domain"/>
    <property type="match status" value="1"/>
</dbReference>
<dbReference type="GO" id="GO:0005737">
    <property type="term" value="C:cytoplasm"/>
    <property type="evidence" value="ECO:0007669"/>
    <property type="project" value="TreeGrafter"/>
</dbReference>
<evidence type="ECO:0000313" key="6">
    <source>
        <dbReference type="Proteomes" id="UP000278807"/>
    </source>
</evidence>
<dbReference type="WBParaSite" id="HNAJ_0001180901-mRNA-1">
    <property type="protein sequence ID" value="HNAJ_0001180901-mRNA-1"/>
    <property type="gene ID" value="HNAJ_0001180901"/>
</dbReference>
<dbReference type="SUPFAM" id="SSF48452">
    <property type="entry name" value="TPR-like"/>
    <property type="match status" value="1"/>
</dbReference>
<dbReference type="PANTHER" id="PTHR46165">
    <property type="entry name" value="SET AND MYND DOMAIN-CONTAINING PROTEIN 4"/>
    <property type="match status" value="1"/>
</dbReference>
<protein>
    <submittedName>
        <fullName evidence="7">SET domain-containing protein</fullName>
    </submittedName>
</protein>
<dbReference type="SUPFAM" id="SSF82199">
    <property type="entry name" value="SET domain"/>
    <property type="match status" value="1"/>
</dbReference>
<name>A0A0R3TVG2_RODNA</name>
<dbReference type="InterPro" id="IPR001214">
    <property type="entry name" value="SET_dom"/>
</dbReference>
<evidence type="ECO:0000313" key="5">
    <source>
        <dbReference type="EMBL" id="VDO11380.1"/>
    </source>
</evidence>
<dbReference type="OrthoDB" id="438641at2759"/>
<keyword evidence="3" id="KW-0949">S-adenosyl-L-methionine</keyword>
<evidence type="ECO:0000313" key="7">
    <source>
        <dbReference type="WBParaSite" id="HNAJ_0001180901-mRNA-1"/>
    </source>
</evidence>
<organism evidence="7">
    <name type="scientific">Rodentolepis nana</name>
    <name type="common">Dwarf tapeworm</name>
    <name type="synonym">Hymenolepis nana</name>
    <dbReference type="NCBI Taxonomy" id="102285"/>
    <lineage>
        <taxon>Eukaryota</taxon>
        <taxon>Metazoa</taxon>
        <taxon>Spiralia</taxon>
        <taxon>Lophotrochozoa</taxon>
        <taxon>Platyhelminthes</taxon>
        <taxon>Cestoda</taxon>
        <taxon>Eucestoda</taxon>
        <taxon>Cyclophyllidea</taxon>
        <taxon>Hymenolepididae</taxon>
        <taxon>Rodentolepis</taxon>
    </lineage>
</organism>
<dbReference type="GO" id="GO:0005634">
    <property type="term" value="C:nucleus"/>
    <property type="evidence" value="ECO:0007669"/>
    <property type="project" value="TreeGrafter"/>
</dbReference>
<gene>
    <name evidence="5" type="ORF">HNAJ_LOCUS11798</name>
</gene>
<dbReference type="STRING" id="102285.A0A0R3TVG2"/>
<dbReference type="GO" id="GO:0032259">
    <property type="term" value="P:methylation"/>
    <property type="evidence" value="ECO:0007669"/>
    <property type="project" value="UniProtKB-KW"/>
</dbReference>
<evidence type="ECO:0000259" key="4">
    <source>
        <dbReference type="PROSITE" id="PS50280"/>
    </source>
</evidence>
<dbReference type="GO" id="GO:0042826">
    <property type="term" value="F:histone deacetylase binding"/>
    <property type="evidence" value="ECO:0007669"/>
    <property type="project" value="TreeGrafter"/>
</dbReference>
<dbReference type="AlphaFoldDB" id="A0A0R3TVG2"/>
<dbReference type="PANTHER" id="PTHR46165:SF2">
    <property type="entry name" value="SET AND MYND DOMAIN-CONTAINING PROTEIN 4"/>
    <property type="match status" value="1"/>
</dbReference>
<evidence type="ECO:0000256" key="1">
    <source>
        <dbReference type="ARBA" id="ARBA00022603"/>
    </source>
</evidence>
<dbReference type="InterPro" id="IPR011990">
    <property type="entry name" value="TPR-like_helical_dom_sf"/>
</dbReference>
<reference evidence="5 6" key="2">
    <citation type="submission" date="2018-11" db="EMBL/GenBank/DDBJ databases">
        <authorList>
            <consortium name="Pathogen Informatics"/>
        </authorList>
    </citation>
    <scope>NUCLEOTIDE SEQUENCE [LARGE SCALE GENOMIC DNA]</scope>
</reference>
<keyword evidence="6" id="KW-1185">Reference proteome</keyword>
<dbReference type="EMBL" id="UZAE01013800">
    <property type="protein sequence ID" value="VDO11380.1"/>
    <property type="molecule type" value="Genomic_DNA"/>
</dbReference>
<dbReference type="InterPro" id="IPR046341">
    <property type="entry name" value="SET_dom_sf"/>
</dbReference>
<sequence>MVEQAVTSEDIIAFMSPLLSASHQSFTRKYAEYVKSVPLLHEDVMRLLAAETDFCFVRVFLLALERYMKCRFEIICTESHLLLKLTAKFLTIDNGGTFLGLPNKREEVVIKNGKSDIIAKKYLQLSQKYCDKKEFEKALRAVNKAYFSAFSEDAKFNSLSKRCYVLLQLDYYAEFLQDAVSCLEANTSITKKKVIYLLLSKFYNQFDNPEKSKFYLEKAYKTEMKEEERKNDVEVLRGEIDKPSHYGVKWKCIHPEPPESLLKFSEPTSENIEEKPKWDIHRIRKDMISREKKLLQVTDTETDKGWAVNVTKKVPIGSILLKEKPYASVLSFQFTRYCYCCYKRCVNILPCKGCAMVGFCSEKCAEDARSPNRQGTGGPGRHVHDCGGLLPCLRSGIIGGSEPEVVEFLPLSHLAYTCVANTPPEVLLDCICSSGRYKLSGYPMKWFDEAGEIFYKHPSELEKRPDILPASWVAACMVYHYKSVRFNAQRYTELLESPTSGQSFYNWLAFCIYPTISFINHDCNPNACLAFTANGGAYLYALRQIEPGEEISISYGYYYFSHYSAPWRKAILKSRYLFDCKCTACVGF</sequence>
<keyword evidence="2" id="KW-0808">Transferase</keyword>
<reference evidence="7" key="1">
    <citation type="submission" date="2017-02" db="UniProtKB">
        <authorList>
            <consortium name="WormBaseParasite"/>
        </authorList>
    </citation>
    <scope>IDENTIFICATION</scope>
</reference>
<evidence type="ECO:0000256" key="3">
    <source>
        <dbReference type="ARBA" id="ARBA00022691"/>
    </source>
</evidence>
<dbReference type="Pfam" id="PF00856">
    <property type="entry name" value="SET"/>
    <property type="match status" value="1"/>
</dbReference>
<dbReference type="PROSITE" id="PS50280">
    <property type="entry name" value="SET"/>
    <property type="match status" value="1"/>
</dbReference>
<dbReference type="Proteomes" id="UP000278807">
    <property type="component" value="Unassembled WGS sequence"/>
</dbReference>
<dbReference type="InterPro" id="IPR052097">
    <property type="entry name" value="SET-MYND_domain_protein"/>
</dbReference>
<proteinExistence type="predicted"/>
<feature type="domain" description="SET" evidence="4">
    <location>
        <begin position="293"/>
        <end position="556"/>
    </location>
</feature>